<dbReference type="AlphaFoldDB" id="A0A1Y2HEM3"/>
<dbReference type="EMBL" id="MCFL01000039">
    <property type="protein sequence ID" value="ORZ33030.1"/>
    <property type="molecule type" value="Genomic_DNA"/>
</dbReference>
<organism evidence="1 2">
    <name type="scientific">Catenaria anguillulae PL171</name>
    <dbReference type="NCBI Taxonomy" id="765915"/>
    <lineage>
        <taxon>Eukaryota</taxon>
        <taxon>Fungi</taxon>
        <taxon>Fungi incertae sedis</taxon>
        <taxon>Blastocladiomycota</taxon>
        <taxon>Blastocladiomycetes</taxon>
        <taxon>Blastocladiales</taxon>
        <taxon>Catenariaceae</taxon>
        <taxon>Catenaria</taxon>
    </lineage>
</organism>
<protein>
    <submittedName>
        <fullName evidence="1">Uncharacterized protein</fullName>
    </submittedName>
</protein>
<name>A0A1Y2HEM3_9FUNG</name>
<evidence type="ECO:0000313" key="1">
    <source>
        <dbReference type="EMBL" id="ORZ33030.1"/>
    </source>
</evidence>
<reference evidence="1 2" key="1">
    <citation type="submission" date="2016-07" db="EMBL/GenBank/DDBJ databases">
        <title>Pervasive Adenine N6-methylation of Active Genes in Fungi.</title>
        <authorList>
            <consortium name="DOE Joint Genome Institute"/>
            <person name="Mondo S.J."/>
            <person name="Dannebaum R.O."/>
            <person name="Kuo R.C."/>
            <person name="Labutti K."/>
            <person name="Haridas S."/>
            <person name="Kuo A."/>
            <person name="Salamov A."/>
            <person name="Ahrendt S.R."/>
            <person name="Lipzen A."/>
            <person name="Sullivan W."/>
            <person name="Andreopoulos W.B."/>
            <person name="Clum A."/>
            <person name="Lindquist E."/>
            <person name="Daum C."/>
            <person name="Ramamoorthy G.K."/>
            <person name="Gryganskyi A."/>
            <person name="Culley D."/>
            <person name="Magnuson J.K."/>
            <person name="James T.Y."/>
            <person name="O'Malley M.A."/>
            <person name="Stajich J.E."/>
            <person name="Spatafora J.W."/>
            <person name="Visel A."/>
            <person name="Grigoriev I.V."/>
        </authorList>
    </citation>
    <scope>NUCLEOTIDE SEQUENCE [LARGE SCALE GENOMIC DNA]</scope>
    <source>
        <strain evidence="1 2">PL171</strain>
    </source>
</reference>
<comment type="caution">
    <text evidence="1">The sequence shown here is derived from an EMBL/GenBank/DDBJ whole genome shotgun (WGS) entry which is preliminary data.</text>
</comment>
<feature type="non-terminal residue" evidence="1">
    <location>
        <position position="1"/>
    </location>
</feature>
<proteinExistence type="predicted"/>
<evidence type="ECO:0000313" key="2">
    <source>
        <dbReference type="Proteomes" id="UP000193411"/>
    </source>
</evidence>
<sequence length="82" mass="9203">MTGRGNGAGTDWPRPECRRHDMRAATIAAGRHGDSSPECQPNHVWKNYTLDKRWISGVTSSHLVWTRACVNFKRVVLVSICP</sequence>
<dbReference type="Proteomes" id="UP000193411">
    <property type="component" value="Unassembled WGS sequence"/>
</dbReference>
<keyword evidence="2" id="KW-1185">Reference proteome</keyword>
<gene>
    <name evidence="1" type="ORF">BCR44DRAFT_1438971</name>
</gene>
<accession>A0A1Y2HEM3</accession>